<dbReference type="AlphaFoldDB" id="A0A4R7CBC5"/>
<accession>A0A4R7CBC5</accession>
<comment type="caution">
    <text evidence="2">The sequence shown here is derived from an EMBL/GenBank/DDBJ whole genome shotgun (WGS) entry which is preliminary data.</text>
</comment>
<dbReference type="InterPro" id="IPR019734">
    <property type="entry name" value="TPR_rpt"/>
</dbReference>
<dbReference type="Pfam" id="PF12895">
    <property type="entry name" value="ANAPC3"/>
    <property type="match status" value="1"/>
</dbReference>
<keyword evidence="3" id="KW-1185">Reference proteome</keyword>
<dbReference type="OrthoDB" id="422579at2"/>
<evidence type="ECO:0000313" key="2">
    <source>
        <dbReference type="EMBL" id="TDR94735.1"/>
    </source>
</evidence>
<evidence type="ECO:0000256" key="1">
    <source>
        <dbReference type="SAM" id="MobiDB-lite"/>
    </source>
</evidence>
<feature type="compositionally biased region" description="Low complexity" evidence="1">
    <location>
        <begin position="247"/>
        <end position="260"/>
    </location>
</feature>
<gene>
    <name evidence="2" type="ORF">EV668_2023</name>
</gene>
<organism evidence="2 3">
    <name type="scientific">Enterovirga rhinocerotis</name>
    <dbReference type="NCBI Taxonomy" id="1339210"/>
    <lineage>
        <taxon>Bacteria</taxon>
        <taxon>Pseudomonadati</taxon>
        <taxon>Pseudomonadota</taxon>
        <taxon>Alphaproteobacteria</taxon>
        <taxon>Hyphomicrobiales</taxon>
        <taxon>Methylobacteriaceae</taxon>
        <taxon>Enterovirga</taxon>
    </lineage>
</organism>
<dbReference type="Pfam" id="PF13432">
    <property type="entry name" value="TPR_16"/>
    <property type="match status" value="1"/>
</dbReference>
<dbReference type="InterPro" id="IPR052384">
    <property type="entry name" value="TMTC_O-mannosyltransferase"/>
</dbReference>
<dbReference type="GO" id="GO:0042802">
    <property type="term" value="F:identical protein binding"/>
    <property type="evidence" value="ECO:0007669"/>
    <property type="project" value="InterPro"/>
</dbReference>
<dbReference type="RefSeq" id="WP_133769599.1">
    <property type="nucleotide sequence ID" value="NZ_SNZR01000011.1"/>
</dbReference>
<dbReference type="Gene3D" id="1.25.40.10">
    <property type="entry name" value="Tetratricopeptide repeat domain"/>
    <property type="match status" value="1"/>
</dbReference>
<dbReference type="Pfam" id="PF07721">
    <property type="entry name" value="TPR_4"/>
    <property type="match status" value="1"/>
</dbReference>
<dbReference type="InterPro" id="IPR011717">
    <property type="entry name" value="TPR-4"/>
</dbReference>
<dbReference type="Proteomes" id="UP000295122">
    <property type="component" value="Unassembled WGS sequence"/>
</dbReference>
<sequence length="294" mass="31031">MASGSLQAFAPKLRGAVVSTLLVTTAALAGCQSRGPTTTGSIGLGARAAQVDPEALGRRYEANPRDPNAALAYASSLRARGQTAQALAVLQQGALKNPNHPPLLAAYGKVLADAGRYKEAAAVLANAHRPDRPDWSILSVQGAVADQLGQFESAQRYYAAALRIVPGEPSVLANQGLSFALVKRLDEAERILREAANHPRADSRVRRNLALVLGLRGRYAEAEQVLARDMPADQARQSIAEIRGSQAAPAPRRAVRQPDPWTAIRQSDAGHGGVDPSPAAKPDARRAVPRHAAL</sequence>
<dbReference type="PANTHER" id="PTHR44216:SF3">
    <property type="entry name" value="PROTEIN O-MANNOSYL-TRANSFERASE TMTC2"/>
    <property type="match status" value="1"/>
</dbReference>
<dbReference type="InterPro" id="IPR011990">
    <property type="entry name" value="TPR-like_helical_dom_sf"/>
</dbReference>
<dbReference type="EMBL" id="SNZR01000011">
    <property type="protein sequence ID" value="TDR94735.1"/>
    <property type="molecule type" value="Genomic_DNA"/>
</dbReference>
<proteinExistence type="predicted"/>
<dbReference type="SMART" id="SM00028">
    <property type="entry name" value="TPR"/>
    <property type="match status" value="4"/>
</dbReference>
<feature type="region of interest" description="Disordered" evidence="1">
    <location>
        <begin position="242"/>
        <end position="294"/>
    </location>
</feature>
<protein>
    <submittedName>
        <fullName evidence="2">Flp pilus assembly protein TadD</fullName>
    </submittedName>
</protein>
<reference evidence="2 3" key="1">
    <citation type="submission" date="2019-03" db="EMBL/GenBank/DDBJ databases">
        <title>Genomic Encyclopedia of Type Strains, Phase IV (KMG-IV): sequencing the most valuable type-strain genomes for metagenomic binning, comparative biology and taxonomic classification.</title>
        <authorList>
            <person name="Goeker M."/>
        </authorList>
    </citation>
    <scope>NUCLEOTIDE SEQUENCE [LARGE SCALE GENOMIC DNA]</scope>
    <source>
        <strain evidence="2 3">DSM 25903</strain>
    </source>
</reference>
<dbReference type="SUPFAM" id="SSF48452">
    <property type="entry name" value="TPR-like"/>
    <property type="match status" value="1"/>
</dbReference>
<dbReference type="PANTHER" id="PTHR44216">
    <property type="entry name" value="PROTEIN O-MANNOSYL-TRANSFERASE TMTC2"/>
    <property type="match status" value="1"/>
</dbReference>
<evidence type="ECO:0000313" key="3">
    <source>
        <dbReference type="Proteomes" id="UP000295122"/>
    </source>
</evidence>
<name>A0A4R7CBC5_9HYPH</name>